<dbReference type="PANTHER" id="PTHR15407:SF28">
    <property type="entry name" value="RIBITOL-5-PHOSPHATE TRANSFERASE FKTN"/>
    <property type="match status" value="1"/>
</dbReference>
<comment type="caution">
    <text evidence="6">The sequence shown here is derived from an EMBL/GenBank/DDBJ whole genome shotgun (WGS) entry which is preliminary data.</text>
</comment>
<accession>A0AA36FX49</accession>
<dbReference type="EMBL" id="CATQJA010002547">
    <property type="protein sequence ID" value="CAJ0571212.1"/>
    <property type="molecule type" value="Genomic_DNA"/>
</dbReference>
<evidence type="ECO:0000256" key="5">
    <source>
        <dbReference type="SAM" id="MobiDB-lite"/>
    </source>
</evidence>
<evidence type="ECO:0000313" key="6">
    <source>
        <dbReference type="EMBL" id="CAJ0571212.1"/>
    </source>
</evidence>
<organism evidence="6 7">
    <name type="scientific">Mesorhabditis spiculigera</name>
    <dbReference type="NCBI Taxonomy" id="96644"/>
    <lineage>
        <taxon>Eukaryota</taxon>
        <taxon>Metazoa</taxon>
        <taxon>Ecdysozoa</taxon>
        <taxon>Nematoda</taxon>
        <taxon>Chromadorea</taxon>
        <taxon>Rhabditida</taxon>
        <taxon>Rhabditina</taxon>
        <taxon>Rhabditomorpha</taxon>
        <taxon>Rhabditoidea</taxon>
        <taxon>Rhabditidae</taxon>
        <taxon>Mesorhabditinae</taxon>
        <taxon>Mesorhabditis</taxon>
    </lineage>
</organism>
<protein>
    <recommendedName>
        <fullName evidence="8">Fukutin</fullName>
    </recommendedName>
</protein>
<evidence type="ECO:0008006" key="8">
    <source>
        <dbReference type="Google" id="ProtNLM"/>
    </source>
</evidence>
<dbReference type="GO" id="GO:0016020">
    <property type="term" value="C:membrane"/>
    <property type="evidence" value="ECO:0007669"/>
    <property type="project" value="UniProtKB-SubCell"/>
</dbReference>
<keyword evidence="3" id="KW-1133">Transmembrane helix</keyword>
<reference evidence="6" key="1">
    <citation type="submission" date="2023-06" db="EMBL/GenBank/DDBJ databases">
        <authorList>
            <person name="Delattre M."/>
        </authorList>
    </citation>
    <scope>NUCLEOTIDE SEQUENCE</scope>
    <source>
        <strain evidence="6">AF72</strain>
    </source>
</reference>
<feature type="non-terminal residue" evidence="6">
    <location>
        <position position="1"/>
    </location>
</feature>
<evidence type="ECO:0000256" key="3">
    <source>
        <dbReference type="ARBA" id="ARBA00022989"/>
    </source>
</evidence>
<dbReference type="InterPro" id="IPR009644">
    <property type="entry name" value="FKTN/MNN4/W02B3.4-1"/>
</dbReference>
<sequence length="361" mass="41268">MLTIFTTKEADTGADSPSIDRFDDSIIFDVVEEDPPPDKRPEAPKTTVKPSIPPGNLLIINSPAPSSRDELPKAIFATELQYGAGNLTYKNDPAKDFFEIYETLNDGTKKIRLMPRSLFVKNGTNFVPKNQTFTNRLWGYSRKLECLNLTIPRNSSERYLELADLVWLQYVRDMVFGYNSVPFLLGGTLLGWLRECSLIPHTMDLDFAIFEEDFPFQMVPDQLKRPQPGFRLWRILGKPGDSYELTFAVTTKKLTFGLDVFTVYRDRLHNLNYVTMVIEDQGVIGKYRSEYPSFEADFCTAELLGMVFHVPCKPELILEADYGKEWRKDVSSVGYYPTLSKNVKPNGSFNASEKANVMQYY</sequence>
<evidence type="ECO:0000313" key="7">
    <source>
        <dbReference type="Proteomes" id="UP001177023"/>
    </source>
</evidence>
<evidence type="ECO:0000256" key="4">
    <source>
        <dbReference type="ARBA" id="ARBA00023136"/>
    </source>
</evidence>
<dbReference type="AlphaFoldDB" id="A0AA36FX49"/>
<gene>
    <name evidence="6" type="ORF">MSPICULIGERA_LOCUS9631</name>
</gene>
<dbReference type="Proteomes" id="UP001177023">
    <property type="component" value="Unassembled WGS sequence"/>
</dbReference>
<feature type="region of interest" description="Disordered" evidence="5">
    <location>
        <begin position="32"/>
        <end position="57"/>
    </location>
</feature>
<proteinExistence type="predicted"/>
<evidence type="ECO:0000256" key="2">
    <source>
        <dbReference type="ARBA" id="ARBA00022692"/>
    </source>
</evidence>
<comment type="subcellular location">
    <subcellularLocation>
        <location evidence="1">Membrane</location>
        <topology evidence="1">Single-pass membrane protein</topology>
    </subcellularLocation>
</comment>
<name>A0AA36FX49_9BILA</name>
<keyword evidence="7" id="KW-1185">Reference proteome</keyword>
<keyword evidence="4" id="KW-0472">Membrane</keyword>
<keyword evidence="2" id="KW-0812">Transmembrane</keyword>
<dbReference type="PANTHER" id="PTHR15407">
    <property type="entry name" value="FUKUTIN-RELATED"/>
    <property type="match status" value="1"/>
</dbReference>
<evidence type="ECO:0000256" key="1">
    <source>
        <dbReference type="ARBA" id="ARBA00004167"/>
    </source>
</evidence>